<accession>A0ABX0RGG5</accession>
<dbReference type="Proteomes" id="UP001515683">
    <property type="component" value="Unassembled WGS sequence"/>
</dbReference>
<feature type="domain" description="Outer membrane protein beta-barrel" evidence="3">
    <location>
        <begin position="11"/>
        <end position="206"/>
    </location>
</feature>
<dbReference type="Pfam" id="PF13505">
    <property type="entry name" value="OMP_b-brl"/>
    <property type="match status" value="1"/>
</dbReference>
<feature type="chain" id="PRO_5045185205" evidence="2">
    <location>
        <begin position="24"/>
        <end position="229"/>
    </location>
</feature>
<evidence type="ECO:0000259" key="3">
    <source>
        <dbReference type="Pfam" id="PF13505"/>
    </source>
</evidence>
<dbReference type="Gene3D" id="2.40.160.20">
    <property type="match status" value="1"/>
</dbReference>
<name>A0ABX0RGG5_9GAMM</name>
<keyword evidence="1 2" id="KW-0732">Signal</keyword>
<proteinExistence type="predicted"/>
<feature type="signal peptide" evidence="2">
    <location>
        <begin position="1"/>
        <end position="23"/>
    </location>
</feature>
<keyword evidence="5" id="KW-1185">Reference proteome</keyword>
<gene>
    <name evidence="4" type="ORF">F3J40_22875</name>
</gene>
<organism evidence="4 5">
    <name type="scientific">Candidatus Pantoea multigeneris</name>
    <dbReference type="NCBI Taxonomy" id="2608357"/>
    <lineage>
        <taxon>Bacteria</taxon>
        <taxon>Pseudomonadati</taxon>
        <taxon>Pseudomonadota</taxon>
        <taxon>Gammaproteobacteria</taxon>
        <taxon>Enterobacterales</taxon>
        <taxon>Erwiniaceae</taxon>
        <taxon>Pantoea</taxon>
    </lineage>
</organism>
<evidence type="ECO:0000313" key="4">
    <source>
        <dbReference type="EMBL" id="NIF24420.1"/>
    </source>
</evidence>
<reference evidence="4 5" key="1">
    <citation type="journal article" date="2019" name="bioRxiv">
        <title>Bacteria contribute to plant secondary compound degradation in a generalist herbivore system.</title>
        <authorList>
            <person name="Francoeur C.B."/>
            <person name="Khadempour L."/>
            <person name="Moreira-Soto R.D."/>
            <person name="Gotting K."/>
            <person name="Book A.J."/>
            <person name="Pinto-Tomas A.A."/>
            <person name="Keefover-Ring K."/>
            <person name="Currie C.R."/>
        </authorList>
    </citation>
    <scope>NUCLEOTIDE SEQUENCE [LARGE SCALE GENOMIC DNA]</scope>
    <source>
        <strain evidence="4">Acro-835</strain>
    </source>
</reference>
<protein>
    <submittedName>
        <fullName evidence="4">Porin family protein</fullName>
    </submittedName>
</protein>
<comment type="caution">
    <text evidence="4">The sequence shown here is derived from an EMBL/GenBank/DDBJ whole genome shotgun (WGS) entry which is preliminary data.</text>
</comment>
<dbReference type="InterPro" id="IPR027385">
    <property type="entry name" value="Beta-barrel_OMP"/>
</dbReference>
<dbReference type="InterPro" id="IPR011250">
    <property type="entry name" value="OMP/PagP_B-barrel"/>
</dbReference>
<evidence type="ECO:0000313" key="5">
    <source>
        <dbReference type="Proteomes" id="UP001515683"/>
    </source>
</evidence>
<evidence type="ECO:0000256" key="1">
    <source>
        <dbReference type="ARBA" id="ARBA00022729"/>
    </source>
</evidence>
<evidence type="ECO:0000256" key="2">
    <source>
        <dbReference type="SAM" id="SignalP"/>
    </source>
</evidence>
<sequence length="229" mass="24882">MKMKKTTGLLAIPLMLMASPLLAAPDDEGYYAAAKYAYSEQRASGQDTSSRPGVGQFVEGKTTARHGGISLAAGYQYGNGWRTEGEYTVPQKTEFTSGSSTFSTSYNHLKVKTERLMLNAYRDFDIGYGLSLFGTAGLGITKVDAGGWQGNPSREYASNTQNNLSWAVGAGISYIPVARLSIDAGYRYVDMGKIESGYNNFSNVRGLKDEQMKGRLSTSEISIGTRYVF</sequence>
<dbReference type="SUPFAM" id="SSF56925">
    <property type="entry name" value="OMPA-like"/>
    <property type="match status" value="1"/>
</dbReference>
<dbReference type="EMBL" id="VWXF01000015">
    <property type="protein sequence ID" value="NIF24420.1"/>
    <property type="molecule type" value="Genomic_DNA"/>
</dbReference>